<dbReference type="AlphaFoldDB" id="A0A0R2Y9R2"/>
<protein>
    <submittedName>
        <fullName evidence="2">Pilus assembly protein PilX</fullName>
    </submittedName>
</protein>
<evidence type="ECO:0000259" key="1">
    <source>
        <dbReference type="Pfam" id="PF14341"/>
    </source>
</evidence>
<proteinExistence type="predicted"/>
<evidence type="ECO:0000313" key="3">
    <source>
        <dbReference type="Proteomes" id="UP000051446"/>
    </source>
</evidence>
<dbReference type="Proteomes" id="UP000051446">
    <property type="component" value="Unassembled WGS sequence"/>
</dbReference>
<dbReference type="EMBL" id="JYLH01000014">
    <property type="protein sequence ID" value="KRP42932.1"/>
    <property type="molecule type" value="Genomic_DNA"/>
</dbReference>
<evidence type="ECO:0000313" key="2">
    <source>
        <dbReference type="EMBL" id="KRP42932.1"/>
    </source>
</evidence>
<gene>
    <name evidence="2" type="ORF">TU73_21065</name>
</gene>
<reference evidence="2 3" key="1">
    <citation type="submission" date="2015-02" db="EMBL/GenBank/DDBJ databases">
        <title>Pseudomonas helleri sp. nov. and Pseudomonas weihenstephanensis sp. nov., isolated from raw cows milk.</title>
        <authorList>
            <person name="von Neubeck M."/>
            <person name="Huptas C."/>
            <person name="Wenning M."/>
            <person name="Scherer S."/>
        </authorList>
    </citation>
    <scope>NUCLEOTIDE SEQUENCE [LARGE SCALE GENOMIC DNA]</scope>
    <source>
        <strain evidence="2 3">DSM 17149</strain>
    </source>
</reference>
<sequence length="176" mass="18611">MVMLGGFHVRQAGMVLLISLVFLLLLSLVGLSSMQGAVSQQKVASSLWHRNQSFQHAESGLRLGEWAVQRVGGALPICHSITTCAPPVEAFSLVGGGTNPASAVSWVALMGGFYGVQALGMGAGVVHLPVHASAALYRVTAIGLAGQSRTVLETVFARVEEGGSVRYRRVSWRQLQ</sequence>
<accession>A0A0R2Y9R2</accession>
<name>A0A0R2Y9R2_9PSED</name>
<dbReference type="InterPro" id="IPR025746">
    <property type="entry name" value="PilX_N_dom"/>
</dbReference>
<feature type="domain" description="Type 4 fimbrial biogenesis protein PilX N-terminal" evidence="1">
    <location>
        <begin position="12"/>
        <end position="62"/>
    </location>
</feature>
<organism evidence="2 3">
    <name type="scientific">Pseudomonas libanensis</name>
    <dbReference type="NCBI Taxonomy" id="75588"/>
    <lineage>
        <taxon>Bacteria</taxon>
        <taxon>Pseudomonadati</taxon>
        <taxon>Pseudomonadota</taxon>
        <taxon>Gammaproteobacteria</taxon>
        <taxon>Pseudomonadales</taxon>
        <taxon>Pseudomonadaceae</taxon>
        <taxon>Pseudomonas</taxon>
    </lineage>
</organism>
<dbReference type="RefSeq" id="WP_057013838.1">
    <property type="nucleotide sequence ID" value="NZ_JYLH01000014.1"/>
</dbReference>
<dbReference type="Pfam" id="PF14341">
    <property type="entry name" value="PilX_N"/>
    <property type="match status" value="1"/>
</dbReference>
<dbReference type="PATRIC" id="fig|75588.4.peg.966"/>
<comment type="caution">
    <text evidence="2">The sequence shown here is derived from an EMBL/GenBank/DDBJ whole genome shotgun (WGS) entry which is preliminary data.</text>
</comment>